<evidence type="ECO:0000256" key="8">
    <source>
        <dbReference type="ARBA" id="ARBA00023136"/>
    </source>
</evidence>
<proteinExistence type="inferred from homology"/>
<evidence type="ECO:0000256" key="6">
    <source>
        <dbReference type="ARBA" id="ARBA00022989"/>
    </source>
</evidence>
<comment type="caution">
    <text evidence="12">The sequence shown here is derived from an EMBL/GenBank/DDBJ whole genome shotgun (WGS) entry which is preliminary data.</text>
</comment>
<evidence type="ECO:0000256" key="4">
    <source>
        <dbReference type="ARBA" id="ARBA00022824"/>
    </source>
</evidence>
<dbReference type="PANTHER" id="PTHR12825">
    <property type="entry name" value="BNIP1-RELATED"/>
    <property type="match status" value="1"/>
</dbReference>
<gene>
    <name evidence="12" type="ORF">GGX14DRAFT_416846</name>
</gene>
<dbReference type="GO" id="GO:0031201">
    <property type="term" value="C:SNARE complex"/>
    <property type="evidence" value="ECO:0007669"/>
    <property type="project" value="TreeGrafter"/>
</dbReference>
<dbReference type="InterPro" id="IPR005606">
    <property type="entry name" value="Sec20"/>
</dbReference>
<feature type="transmembrane region" description="Helical" evidence="10">
    <location>
        <begin position="205"/>
        <end position="226"/>
    </location>
</feature>
<dbReference type="GO" id="GO:0005789">
    <property type="term" value="C:endoplasmic reticulum membrane"/>
    <property type="evidence" value="ECO:0007669"/>
    <property type="project" value="UniProtKB-SubCell"/>
</dbReference>
<evidence type="ECO:0000259" key="11">
    <source>
        <dbReference type="Pfam" id="PF03908"/>
    </source>
</evidence>
<reference evidence="12" key="1">
    <citation type="submission" date="2023-03" db="EMBL/GenBank/DDBJ databases">
        <title>Massive genome expansion in bonnet fungi (Mycena s.s.) driven by repeated elements and novel gene families across ecological guilds.</title>
        <authorList>
            <consortium name="Lawrence Berkeley National Laboratory"/>
            <person name="Harder C.B."/>
            <person name="Miyauchi S."/>
            <person name="Viragh M."/>
            <person name="Kuo A."/>
            <person name="Thoen E."/>
            <person name="Andreopoulos B."/>
            <person name="Lu D."/>
            <person name="Skrede I."/>
            <person name="Drula E."/>
            <person name="Henrissat B."/>
            <person name="Morin E."/>
            <person name="Kohler A."/>
            <person name="Barry K."/>
            <person name="LaButti K."/>
            <person name="Morin E."/>
            <person name="Salamov A."/>
            <person name="Lipzen A."/>
            <person name="Mereny Z."/>
            <person name="Hegedus B."/>
            <person name="Baldrian P."/>
            <person name="Stursova M."/>
            <person name="Weitz H."/>
            <person name="Taylor A."/>
            <person name="Grigoriev I.V."/>
            <person name="Nagy L.G."/>
            <person name="Martin F."/>
            <person name="Kauserud H."/>
        </authorList>
    </citation>
    <scope>NUCLEOTIDE SEQUENCE</scope>
    <source>
        <strain evidence="12">9144</strain>
    </source>
</reference>
<organism evidence="12 13">
    <name type="scientific">Mycena pura</name>
    <dbReference type="NCBI Taxonomy" id="153505"/>
    <lineage>
        <taxon>Eukaryota</taxon>
        <taxon>Fungi</taxon>
        <taxon>Dikarya</taxon>
        <taxon>Basidiomycota</taxon>
        <taxon>Agaricomycotina</taxon>
        <taxon>Agaricomycetes</taxon>
        <taxon>Agaricomycetidae</taxon>
        <taxon>Agaricales</taxon>
        <taxon>Marasmiineae</taxon>
        <taxon>Mycenaceae</taxon>
        <taxon>Mycena</taxon>
    </lineage>
</organism>
<evidence type="ECO:0000313" key="12">
    <source>
        <dbReference type="EMBL" id="KAJ7229143.1"/>
    </source>
</evidence>
<dbReference type="PANTHER" id="PTHR12825:SF0">
    <property type="entry name" value="VESICLE TRANSPORT PROTEIN SEC20"/>
    <property type="match status" value="1"/>
</dbReference>
<keyword evidence="13" id="KW-1185">Reference proteome</keyword>
<keyword evidence="2" id="KW-0813">Transport</keyword>
<dbReference type="GO" id="GO:0005484">
    <property type="term" value="F:SNAP receptor activity"/>
    <property type="evidence" value="ECO:0007669"/>
    <property type="project" value="InterPro"/>
</dbReference>
<keyword evidence="4" id="KW-0256">Endoplasmic reticulum</keyword>
<feature type="domain" description="Sec20 C-terminal" evidence="11">
    <location>
        <begin position="141"/>
        <end position="230"/>
    </location>
</feature>
<evidence type="ECO:0000256" key="5">
    <source>
        <dbReference type="ARBA" id="ARBA00022892"/>
    </source>
</evidence>
<evidence type="ECO:0000256" key="2">
    <source>
        <dbReference type="ARBA" id="ARBA00022448"/>
    </source>
</evidence>
<evidence type="ECO:0000256" key="7">
    <source>
        <dbReference type="ARBA" id="ARBA00023054"/>
    </source>
</evidence>
<keyword evidence="8 10" id="KW-0472">Membrane</keyword>
<evidence type="ECO:0000256" key="3">
    <source>
        <dbReference type="ARBA" id="ARBA00022692"/>
    </source>
</evidence>
<comment type="subcellular location">
    <subcellularLocation>
        <location evidence="1">Endoplasmic reticulum membrane</location>
        <topology evidence="1">Single-pass type IV membrane protein</topology>
    </subcellularLocation>
</comment>
<keyword evidence="3 10" id="KW-0812">Transmembrane</keyword>
<comment type="similarity">
    <text evidence="9">Belongs to the SEC20 family.</text>
</comment>
<evidence type="ECO:0000256" key="1">
    <source>
        <dbReference type="ARBA" id="ARBA00004163"/>
    </source>
</evidence>
<accession>A0AAD6YUD1</accession>
<keyword evidence="7" id="KW-0175">Coiled coil</keyword>
<sequence length="328" mass="36124">MPPPTFDEETLQLIAAAQRHERDLAEFQIPRLRSCQGPLSLQQTLAAELREDVDTFARQIEALDVLVDDQRGSKNKRDLKAIVDDLSEKLVSLRRESRAALLSSKRTIDSLSKSRREELLSSSAVSEKRNDKADDALMAASDDVTEAMQRTMALMQGELERSVHSAQILASSTATLRSTSSTHDTLTGVMDTSKQLISALQKSDWLDRVLIFAALSFFLLVVLFILKQRILDRGMRIAFWWTRFIPDFSGDEQLLNMEKGSAVALGVTSSVASAVSVLASSSAIETTRILEQVADSAGELVLKESIPAKPAERAAELESPSVAEHIEL</sequence>
<keyword evidence="5" id="KW-0931">ER-Golgi transport</keyword>
<evidence type="ECO:0000256" key="9">
    <source>
        <dbReference type="ARBA" id="ARBA00037934"/>
    </source>
</evidence>
<dbReference type="GO" id="GO:0006890">
    <property type="term" value="P:retrograde vesicle-mediated transport, Golgi to endoplasmic reticulum"/>
    <property type="evidence" value="ECO:0007669"/>
    <property type="project" value="InterPro"/>
</dbReference>
<dbReference type="EMBL" id="JARJCW010000002">
    <property type="protein sequence ID" value="KAJ7229143.1"/>
    <property type="molecule type" value="Genomic_DNA"/>
</dbReference>
<keyword evidence="6 10" id="KW-1133">Transmembrane helix</keyword>
<evidence type="ECO:0000256" key="10">
    <source>
        <dbReference type="SAM" id="Phobius"/>
    </source>
</evidence>
<dbReference type="Pfam" id="PF03908">
    <property type="entry name" value="Sec20"/>
    <property type="match status" value="1"/>
</dbReference>
<dbReference type="AlphaFoldDB" id="A0AAD6YUD1"/>
<name>A0AAD6YUD1_9AGAR</name>
<dbReference type="Proteomes" id="UP001219525">
    <property type="component" value="Unassembled WGS sequence"/>
</dbReference>
<protein>
    <submittedName>
        <fullName evidence="12">Sec20-domain-containing protein</fullName>
    </submittedName>
</protein>
<dbReference type="InterPro" id="IPR056173">
    <property type="entry name" value="Sec20_C"/>
</dbReference>
<evidence type="ECO:0000313" key="13">
    <source>
        <dbReference type="Proteomes" id="UP001219525"/>
    </source>
</evidence>